<dbReference type="Pfam" id="PF00646">
    <property type="entry name" value="F-box"/>
    <property type="match status" value="1"/>
</dbReference>
<reference evidence="2 3" key="1">
    <citation type="journal article" date="2021" name="Comput. Struct. Biotechnol. J.">
        <title>De novo genome assembly of the potent medicinal plant Rehmannia glutinosa using nanopore technology.</title>
        <authorList>
            <person name="Ma L."/>
            <person name="Dong C."/>
            <person name="Song C."/>
            <person name="Wang X."/>
            <person name="Zheng X."/>
            <person name="Niu Y."/>
            <person name="Chen S."/>
            <person name="Feng W."/>
        </authorList>
    </citation>
    <scope>NUCLEOTIDE SEQUENCE [LARGE SCALE GENOMIC DNA]</scope>
    <source>
        <strain evidence="2">DH-2019</strain>
    </source>
</reference>
<feature type="domain" description="F-box" evidence="1">
    <location>
        <begin position="54"/>
        <end position="94"/>
    </location>
</feature>
<comment type="caution">
    <text evidence="2">The sequence shown here is derived from an EMBL/GenBank/DDBJ whole genome shotgun (WGS) entry which is preliminary data.</text>
</comment>
<proteinExistence type="predicted"/>
<evidence type="ECO:0000259" key="1">
    <source>
        <dbReference type="SMART" id="SM00256"/>
    </source>
</evidence>
<evidence type="ECO:0000313" key="2">
    <source>
        <dbReference type="EMBL" id="KAK6123741.1"/>
    </source>
</evidence>
<dbReference type="PANTHER" id="PTHR14939:SF5">
    <property type="entry name" value="F-BOX ONLY PROTEIN 22"/>
    <property type="match status" value="1"/>
</dbReference>
<gene>
    <name evidence="2" type="ORF">DH2020_042513</name>
</gene>
<protein>
    <recommendedName>
        <fullName evidence="1">F-box domain-containing protein</fullName>
    </recommendedName>
</protein>
<dbReference type="SUPFAM" id="SSF81383">
    <property type="entry name" value="F-box domain"/>
    <property type="match status" value="1"/>
</dbReference>
<accession>A0ABR0UMP3</accession>
<dbReference type="Proteomes" id="UP001318860">
    <property type="component" value="Unassembled WGS sequence"/>
</dbReference>
<name>A0ABR0UMP3_REHGL</name>
<sequence>MGVVTSGSSALTLKLALYLEAMEEQSLRSMKKMGKAKEKTQIGCQSIISGIDDLGDDLMQNILSRLPALYFASAACVSRSWNSLCNRILSYPKLSSAVSFNRYLQNAVNEVVDKVLLEPIRPHFALVSIGPALAYKQLSNWIPVIINVSEGVIGKDVRKDHFVEVQWEVTEEQETYDAILPDDYVNRGIILTVGFLPGLKAHIVPLLFQNKGPRSLLADEFVMDIREAASAVSDSASPAGIILFADPKTDIKPVLQKIVALLFARDRNKPLGIGETQFHVMLSTGVSPVGQAYKAVSVKCNKTSTWLTASRETVRENLDGQAILEDIYDELGDRIQYPAFYIGVTKRRRCLVGMERVRRMQFLEFHEVLGGDEEYLFVDSVGITTADPFRFYISDSKAALASCNKVSDSLRHLKLDSDCKNDHVSGGVGDCDKRKVFGGIIFSCCGRGESFFGRPGIDSAPFLNNFPGVTFGERIVLAKSDFVLSISFIVSHGNTLGGPFGCNLNDVDEVVCGRRNVAVKMKYPLKDW</sequence>
<evidence type="ECO:0000313" key="3">
    <source>
        <dbReference type="Proteomes" id="UP001318860"/>
    </source>
</evidence>
<dbReference type="SMART" id="SM00256">
    <property type="entry name" value="FBOX"/>
    <property type="match status" value="1"/>
</dbReference>
<dbReference type="InterPro" id="IPR001810">
    <property type="entry name" value="F-box_dom"/>
</dbReference>
<dbReference type="EMBL" id="JABTTQ020002475">
    <property type="protein sequence ID" value="KAK6123741.1"/>
    <property type="molecule type" value="Genomic_DNA"/>
</dbReference>
<keyword evidence="3" id="KW-1185">Reference proteome</keyword>
<organism evidence="2 3">
    <name type="scientific">Rehmannia glutinosa</name>
    <name type="common">Chinese foxglove</name>
    <dbReference type="NCBI Taxonomy" id="99300"/>
    <lineage>
        <taxon>Eukaryota</taxon>
        <taxon>Viridiplantae</taxon>
        <taxon>Streptophyta</taxon>
        <taxon>Embryophyta</taxon>
        <taxon>Tracheophyta</taxon>
        <taxon>Spermatophyta</taxon>
        <taxon>Magnoliopsida</taxon>
        <taxon>eudicotyledons</taxon>
        <taxon>Gunneridae</taxon>
        <taxon>Pentapetalae</taxon>
        <taxon>asterids</taxon>
        <taxon>lamiids</taxon>
        <taxon>Lamiales</taxon>
        <taxon>Orobanchaceae</taxon>
        <taxon>Rehmannieae</taxon>
        <taxon>Rehmannia</taxon>
    </lineage>
</organism>
<dbReference type="Gene3D" id="1.20.1280.50">
    <property type="match status" value="1"/>
</dbReference>
<dbReference type="PANTHER" id="PTHR14939">
    <property type="entry name" value="F-BOX ONLY PROTEIN 22"/>
    <property type="match status" value="1"/>
</dbReference>
<dbReference type="InterPro" id="IPR036047">
    <property type="entry name" value="F-box-like_dom_sf"/>
</dbReference>